<evidence type="ECO:0000313" key="1">
    <source>
        <dbReference type="EMBL" id="KAJ8132343.1"/>
    </source>
</evidence>
<reference evidence="1" key="1">
    <citation type="submission" date="2022-12" db="EMBL/GenBank/DDBJ databases">
        <title>Genome Sequence of Lasiodiplodia mahajangana.</title>
        <authorList>
            <person name="Buettner E."/>
        </authorList>
    </citation>
    <scope>NUCLEOTIDE SEQUENCE</scope>
    <source>
        <strain evidence="1">VT137</strain>
    </source>
</reference>
<accession>A0ACC2JYI6</accession>
<organism evidence="1 2">
    <name type="scientific">Lasiodiplodia mahajangana</name>
    <dbReference type="NCBI Taxonomy" id="1108764"/>
    <lineage>
        <taxon>Eukaryota</taxon>
        <taxon>Fungi</taxon>
        <taxon>Dikarya</taxon>
        <taxon>Ascomycota</taxon>
        <taxon>Pezizomycotina</taxon>
        <taxon>Dothideomycetes</taxon>
        <taxon>Dothideomycetes incertae sedis</taxon>
        <taxon>Botryosphaeriales</taxon>
        <taxon>Botryosphaeriaceae</taxon>
        <taxon>Lasiodiplodia</taxon>
    </lineage>
</organism>
<gene>
    <name evidence="1" type="ORF">O1611_g1281</name>
</gene>
<comment type="caution">
    <text evidence="1">The sequence shown here is derived from an EMBL/GenBank/DDBJ whole genome shotgun (WGS) entry which is preliminary data.</text>
</comment>
<sequence length="754" mass="83854">MAQRLLEVGPCYCATGRQRYRVKPSVTIPWEAPGNIPLPPHVPTDPAPDSDHDSDHDPDSDLDPDVDMSDSNAPLPGQHDLIVQDSQESQDDQSSDDNTDGATIMTVPATLTDINSIQQIINNITNQQNQQALGVDFEIDTSDDSDALELGGDNNIDDDSDNEDDDEDDDGNDENSEPREDRVPELAPYRLNLTALSQRYNIYAAAYRTVIHISRVRSCVDHALPPRPDLILRPPVSQEALRVGGYLDHNRPHQMNHLIMSDLGDEEILLLACDDGDVVAYYTSQIERALLQYASSGGTNTPVIVKPFFHQNVGKSAWGLAVHKRSRLIAVGNNHHEVHVFAPALKSSKCTSPGSSTRMHYGRDLFLRIKIGPDGKFAEKPKAFDFETPNLAESFFFGRGYSYRLILETGDEGDNIPNVAFSSDADGVAVEVLAIDISGKLWILNIWPLFETPHWYVESLYKVHQQAVAARTPNRRIPFGIRGWGVLVLPESSFLPTDTFQESLGLSPAEAVYVNHDFGRYIGTSKALEHIKDNSTTHPWVRQTQTHRFRLGQFPLGDMTGEWYDPKVNCKEDWTANQDEAADKFPNQTPPTSHQRGETKGATYLFADGSSVMRTYEMDIELMGGDVDNIGIMFKNVLYQKKPARATMPRIPFSVERFANLLHVPELSLVVAGSMCGRVALVTLTRPLNPHFSFRRGFKVEAILPKRQDEDLHLRPICPLLGVAIGPIPLGGTDEGLARPAPWRTPLPHYAPLL</sequence>
<proteinExistence type="predicted"/>
<dbReference type="Proteomes" id="UP001153332">
    <property type="component" value="Unassembled WGS sequence"/>
</dbReference>
<name>A0ACC2JYI6_9PEZI</name>
<keyword evidence="2" id="KW-1185">Reference proteome</keyword>
<evidence type="ECO:0000313" key="2">
    <source>
        <dbReference type="Proteomes" id="UP001153332"/>
    </source>
</evidence>
<protein>
    <submittedName>
        <fullName evidence="1">Uncharacterized protein</fullName>
    </submittedName>
</protein>
<dbReference type="EMBL" id="JAPUUL010000144">
    <property type="protein sequence ID" value="KAJ8132343.1"/>
    <property type="molecule type" value="Genomic_DNA"/>
</dbReference>